<comment type="caution">
    <text evidence="2">The sequence shown here is derived from an EMBL/GenBank/DDBJ whole genome shotgun (WGS) entry which is preliminary data.</text>
</comment>
<evidence type="ECO:0000313" key="3">
    <source>
        <dbReference type="Proteomes" id="UP001497623"/>
    </source>
</evidence>
<name>A0AAV2R0J7_MEGNR</name>
<gene>
    <name evidence="2" type="ORF">MNOR_LOCUS19386</name>
</gene>
<dbReference type="Proteomes" id="UP001497623">
    <property type="component" value="Unassembled WGS sequence"/>
</dbReference>
<sequence length="148" mass="16632">ERRGSLKRESDSESGISPVASGSGLQSQALKKRRLELKIGTSVKKENSGEELDTEHIRPGPFEDTPMSPSESGFSSEEEVGDDTTLETLEETDKDMGEDRRGKKGKEKCSNDMKSDMDSDEDEDDEDWNKKKEAWDARMKELLKKEDA</sequence>
<evidence type="ECO:0000256" key="1">
    <source>
        <dbReference type="SAM" id="MobiDB-lite"/>
    </source>
</evidence>
<protein>
    <submittedName>
        <fullName evidence="2">Uncharacterized protein</fullName>
    </submittedName>
</protein>
<feature type="compositionally biased region" description="Basic and acidic residues" evidence="1">
    <location>
        <begin position="43"/>
        <end position="58"/>
    </location>
</feature>
<accession>A0AAV2R0J7</accession>
<feature type="compositionally biased region" description="Basic and acidic residues" evidence="1">
    <location>
        <begin position="94"/>
        <end position="117"/>
    </location>
</feature>
<reference evidence="2 3" key="1">
    <citation type="submission" date="2024-05" db="EMBL/GenBank/DDBJ databases">
        <authorList>
            <person name="Wallberg A."/>
        </authorList>
    </citation>
    <scope>NUCLEOTIDE SEQUENCE [LARGE SCALE GENOMIC DNA]</scope>
</reference>
<evidence type="ECO:0000313" key="2">
    <source>
        <dbReference type="EMBL" id="CAL4110337.1"/>
    </source>
</evidence>
<keyword evidence="3" id="KW-1185">Reference proteome</keyword>
<feature type="compositionally biased region" description="Acidic residues" evidence="1">
    <location>
        <begin position="76"/>
        <end position="93"/>
    </location>
</feature>
<feature type="compositionally biased region" description="Basic and acidic residues" evidence="1">
    <location>
        <begin position="1"/>
        <end position="11"/>
    </location>
</feature>
<proteinExistence type="predicted"/>
<feature type="compositionally biased region" description="Acidic residues" evidence="1">
    <location>
        <begin position="118"/>
        <end position="127"/>
    </location>
</feature>
<feature type="region of interest" description="Disordered" evidence="1">
    <location>
        <begin position="1"/>
        <end position="130"/>
    </location>
</feature>
<dbReference type="EMBL" id="CAXKWB010014369">
    <property type="protein sequence ID" value="CAL4110337.1"/>
    <property type="molecule type" value="Genomic_DNA"/>
</dbReference>
<organism evidence="2 3">
    <name type="scientific">Meganyctiphanes norvegica</name>
    <name type="common">Northern krill</name>
    <name type="synonym">Thysanopoda norvegica</name>
    <dbReference type="NCBI Taxonomy" id="48144"/>
    <lineage>
        <taxon>Eukaryota</taxon>
        <taxon>Metazoa</taxon>
        <taxon>Ecdysozoa</taxon>
        <taxon>Arthropoda</taxon>
        <taxon>Crustacea</taxon>
        <taxon>Multicrustacea</taxon>
        <taxon>Malacostraca</taxon>
        <taxon>Eumalacostraca</taxon>
        <taxon>Eucarida</taxon>
        <taxon>Euphausiacea</taxon>
        <taxon>Euphausiidae</taxon>
        <taxon>Meganyctiphanes</taxon>
    </lineage>
</organism>
<feature type="non-terminal residue" evidence="2">
    <location>
        <position position="1"/>
    </location>
</feature>
<dbReference type="AlphaFoldDB" id="A0AAV2R0J7"/>